<sequence>MRAAVHSSRLLPPLRAPRARGCRPGGGQARSSASGSPLPSSPPELPDRSAPTFAAAIQSARDRAAEAAAASAVRLMRPYAAAHLHTREQAWFLFAEDPALGGEWGAGLRVWMLDGGRLETMLNVRHYGSLRLLVDHNGPWIPPGPSSVRGSGEGSPPLPEDPTPLLEPTKQALTQALRRQLAEYWEVDGQVDVEWLRCLRNKNVTPRQFTDYVRMSWRCFGSASRQRAAQAAADCVLPLLLQQALPRVHTHCEAFFLLAEDPGLGGD</sequence>
<evidence type="ECO:0000313" key="3">
    <source>
        <dbReference type="Proteomes" id="UP000612055"/>
    </source>
</evidence>
<dbReference type="AlphaFoldDB" id="A0A835XR14"/>
<protein>
    <submittedName>
        <fullName evidence="2">Uncharacterized protein</fullName>
    </submittedName>
</protein>
<accession>A0A835XR14</accession>
<evidence type="ECO:0000313" key="2">
    <source>
        <dbReference type="EMBL" id="KAG2488144.1"/>
    </source>
</evidence>
<gene>
    <name evidence="2" type="ORF">HYH03_013289</name>
</gene>
<feature type="region of interest" description="Disordered" evidence="1">
    <location>
        <begin position="1"/>
        <end position="49"/>
    </location>
</feature>
<feature type="compositionally biased region" description="Low complexity" evidence="1">
    <location>
        <begin position="29"/>
        <end position="38"/>
    </location>
</feature>
<dbReference type="Proteomes" id="UP000612055">
    <property type="component" value="Unassembled WGS sequence"/>
</dbReference>
<keyword evidence="3" id="KW-1185">Reference proteome</keyword>
<dbReference type="EMBL" id="JAEHOE010000087">
    <property type="protein sequence ID" value="KAG2488144.1"/>
    <property type="molecule type" value="Genomic_DNA"/>
</dbReference>
<evidence type="ECO:0000256" key="1">
    <source>
        <dbReference type="SAM" id="MobiDB-lite"/>
    </source>
</evidence>
<organism evidence="2 3">
    <name type="scientific">Edaphochlamys debaryana</name>
    <dbReference type="NCBI Taxonomy" id="47281"/>
    <lineage>
        <taxon>Eukaryota</taxon>
        <taxon>Viridiplantae</taxon>
        <taxon>Chlorophyta</taxon>
        <taxon>core chlorophytes</taxon>
        <taxon>Chlorophyceae</taxon>
        <taxon>CS clade</taxon>
        <taxon>Chlamydomonadales</taxon>
        <taxon>Chlamydomonadales incertae sedis</taxon>
        <taxon>Edaphochlamys</taxon>
    </lineage>
</organism>
<feature type="region of interest" description="Disordered" evidence="1">
    <location>
        <begin position="143"/>
        <end position="163"/>
    </location>
</feature>
<proteinExistence type="predicted"/>
<name>A0A835XR14_9CHLO</name>
<reference evidence="2" key="1">
    <citation type="journal article" date="2020" name="bioRxiv">
        <title>Comparative genomics of Chlamydomonas.</title>
        <authorList>
            <person name="Craig R.J."/>
            <person name="Hasan A.R."/>
            <person name="Ness R.W."/>
            <person name="Keightley P.D."/>
        </authorList>
    </citation>
    <scope>NUCLEOTIDE SEQUENCE</scope>
    <source>
        <strain evidence="2">CCAP 11/70</strain>
    </source>
</reference>
<comment type="caution">
    <text evidence="2">The sequence shown here is derived from an EMBL/GenBank/DDBJ whole genome shotgun (WGS) entry which is preliminary data.</text>
</comment>